<keyword evidence="1" id="KW-0175">Coiled coil</keyword>
<organism evidence="3 4">
    <name type="scientific">Mesorhizobium loti R88b</name>
    <dbReference type="NCBI Taxonomy" id="935548"/>
    <lineage>
        <taxon>Bacteria</taxon>
        <taxon>Pseudomonadati</taxon>
        <taxon>Pseudomonadota</taxon>
        <taxon>Alphaproteobacteria</taxon>
        <taxon>Hyphomicrobiales</taxon>
        <taxon>Phyllobacteriaceae</taxon>
        <taxon>Mesorhizobium</taxon>
    </lineage>
</organism>
<evidence type="ECO:0000256" key="2">
    <source>
        <dbReference type="SAM" id="MobiDB-lite"/>
    </source>
</evidence>
<dbReference type="EMBL" id="CP033367">
    <property type="protein sequence ID" value="QKD02540.1"/>
    <property type="molecule type" value="Genomic_DNA"/>
</dbReference>
<feature type="region of interest" description="Disordered" evidence="2">
    <location>
        <begin position="18"/>
        <end position="45"/>
    </location>
</feature>
<dbReference type="Gene3D" id="3.40.50.2300">
    <property type="match status" value="1"/>
</dbReference>
<dbReference type="Proteomes" id="UP000503017">
    <property type="component" value="Chromosome"/>
</dbReference>
<evidence type="ECO:0000313" key="3">
    <source>
        <dbReference type="EMBL" id="QKD02540.1"/>
    </source>
</evidence>
<dbReference type="InterPro" id="IPR011006">
    <property type="entry name" value="CheY-like_superfamily"/>
</dbReference>
<evidence type="ECO:0000313" key="4">
    <source>
        <dbReference type="Proteomes" id="UP000503017"/>
    </source>
</evidence>
<evidence type="ECO:0000256" key="1">
    <source>
        <dbReference type="SAM" id="Coils"/>
    </source>
</evidence>
<dbReference type="AlphaFoldDB" id="A0A6M7WFC7"/>
<protein>
    <submittedName>
        <fullName evidence="3">Response regulator</fullName>
    </submittedName>
</protein>
<feature type="coiled-coil region" evidence="1">
    <location>
        <begin position="176"/>
        <end position="210"/>
    </location>
</feature>
<accession>A0A6M7WFC7</accession>
<dbReference type="SUPFAM" id="SSF52172">
    <property type="entry name" value="CheY-like"/>
    <property type="match status" value="1"/>
</dbReference>
<sequence length="276" mass="30423">MAPGLECGSWTRSLRSMADESKPSVLRQTGALRPRSNCPSGGQSVPKLVYVDEQDDQRRTMLRAAILSEEFADGEVQSLDPVPELVDMVSQIEDLNPDVVITDYRLHEYKAGVKYSGIELVAALQDRYRGFPCFVTTGWARDAAGEAASSFDINAIYSKSETQVTGNDSQNALPFFKRVRLKVDAYHSLLQKLEDEHAELKDKLSTTGLTPAETERLLVIDGDLEAMLGAQHSLPAEIKRIALEPLNEIVEKAERLLQGLEKAYRDEAPDLGGTSA</sequence>
<name>A0A6M7WFC7_RHILI</name>
<gene>
    <name evidence="3" type="ORF">EB235_14390</name>
</gene>
<proteinExistence type="predicted"/>
<reference evidence="3 4" key="1">
    <citation type="submission" date="2018-10" db="EMBL/GenBank/DDBJ databases">
        <authorList>
            <person name="Perry B.J."/>
            <person name="Sullivan J.T."/>
            <person name="Murphy R.J.T."/>
            <person name="Ramsay J.P."/>
            <person name="Ronson C.W."/>
        </authorList>
    </citation>
    <scope>NUCLEOTIDE SEQUENCE [LARGE SCALE GENOMIC DNA]</scope>
    <source>
        <strain evidence="3 4">R88b</strain>
    </source>
</reference>